<keyword evidence="2" id="KW-1185">Reference proteome</keyword>
<dbReference type="EMBL" id="MN642089">
    <property type="protein sequence ID" value="QGH72099.1"/>
    <property type="molecule type" value="Genomic_DNA"/>
</dbReference>
<gene>
    <name evidence="1" type="ORF">N1M2_236</name>
</gene>
<sequence>MVTIGDSPFDLYIEFSKFRVNTFNSIKSKRKAELVFKDIDKTLTRIANSIHKGYTLANRFSPFDHQEYRPYPYFEITWSEIDNPRNMTVTITRGVFSITITQDSWSKFHVWATKWKAIKPVTLEECDDINFYTRWW</sequence>
<dbReference type="Proteomes" id="UP000464669">
    <property type="component" value="Segment"/>
</dbReference>
<evidence type="ECO:0000313" key="1">
    <source>
        <dbReference type="EMBL" id="QGH72099.1"/>
    </source>
</evidence>
<protein>
    <submittedName>
        <fullName evidence="1">Uncharacterized protein</fullName>
    </submittedName>
</protein>
<accession>A0A6B7ZFG8</accession>
<reference evidence="1 2" key="1">
    <citation type="submission" date="2019-11" db="EMBL/GenBank/DDBJ databases">
        <authorList>
            <person name="Lewis R."/>
            <person name="Clooney A.G."/>
            <person name="Stockdale S.R."/>
            <person name="Buttimer C."/>
            <person name="Draper L.A."/>
            <person name="Ross R.P."/>
            <person name="Hill C."/>
        </authorList>
    </citation>
    <scope>NUCLEOTIDE SEQUENCE [LARGE SCALE GENOMIC DNA]</scope>
</reference>
<evidence type="ECO:0000313" key="2">
    <source>
        <dbReference type="Proteomes" id="UP000464669"/>
    </source>
</evidence>
<name>A0A6B7ZFG8_9CAUD</name>
<proteinExistence type="predicted"/>
<organism evidence="1 2">
    <name type="scientific">Klebsiella phage N1M2</name>
    <dbReference type="NCBI Taxonomy" id="2664939"/>
    <lineage>
        <taxon>Viruses</taxon>
        <taxon>Duplodnaviria</taxon>
        <taxon>Heunggongvirae</taxon>
        <taxon>Uroviricota</taxon>
        <taxon>Caudoviricetes</taxon>
        <taxon>Chimalliviridae</taxon>
        <taxon>Nimduovirus</taxon>
        <taxon>Nimduovirus N1M2</taxon>
    </lineage>
</organism>